<dbReference type="Proteomes" id="UP000828941">
    <property type="component" value="Chromosome 12"/>
</dbReference>
<dbReference type="EMBL" id="CM039437">
    <property type="protein sequence ID" value="KAI4307208.1"/>
    <property type="molecule type" value="Genomic_DNA"/>
</dbReference>
<comment type="caution">
    <text evidence="1">The sequence shown here is derived from an EMBL/GenBank/DDBJ whole genome shotgun (WGS) entry which is preliminary data.</text>
</comment>
<accession>A0ACB9LCN1</accession>
<proteinExistence type="predicted"/>
<protein>
    <submittedName>
        <fullName evidence="1">Uncharacterized protein</fullName>
    </submittedName>
</protein>
<organism evidence="1 2">
    <name type="scientific">Bauhinia variegata</name>
    <name type="common">Purple orchid tree</name>
    <name type="synonym">Phanera variegata</name>
    <dbReference type="NCBI Taxonomy" id="167791"/>
    <lineage>
        <taxon>Eukaryota</taxon>
        <taxon>Viridiplantae</taxon>
        <taxon>Streptophyta</taxon>
        <taxon>Embryophyta</taxon>
        <taxon>Tracheophyta</taxon>
        <taxon>Spermatophyta</taxon>
        <taxon>Magnoliopsida</taxon>
        <taxon>eudicotyledons</taxon>
        <taxon>Gunneridae</taxon>
        <taxon>Pentapetalae</taxon>
        <taxon>rosids</taxon>
        <taxon>fabids</taxon>
        <taxon>Fabales</taxon>
        <taxon>Fabaceae</taxon>
        <taxon>Cercidoideae</taxon>
        <taxon>Cercideae</taxon>
        <taxon>Bauhiniinae</taxon>
        <taxon>Bauhinia</taxon>
    </lineage>
</organism>
<gene>
    <name evidence="1" type="ORF">L6164_030419</name>
</gene>
<reference evidence="1 2" key="1">
    <citation type="journal article" date="2022" name="DNA Res.">
        <title>Chromosomal-level genome assembly of the orchid tree Bauhinia variegata (Leguminosae; Cercidoideae) supports the allotetraploid origin hypothesis of Bauhinia.</title>
        <authorList>
            <person name="Zhong Y."/>
            <person name="Chen Y."/>
            <person name="Zheng D."/>
            <person name="Pang J."/>
            <person name="Liu Y."/>
            <person name="Luo S."/>
            <person name="Meng S."/>
            <person name="Qian L."/>
            <person name="Wei D."/>
            <person name="Dai S."/>
            <person name="Zhou R."/>
        </authorList>
    </citation>
    <scope>NUCLEOTIDE SEQUENCE [LARGE SCALE GENOMIC DNA]</scope>
    <source>
        <strain evidence="1">BV-YZ2020</strain>
    </source>
</reference>
<evidence type="ECO:0000313" key="2">
    <source>
        <dbReference type="Proteomes" id="UP000828941"/>
    </source>
</evidence>
<evidence type="ECO:0000313" key="1">
    <source>
        <dbReference type="EMBL" id="KAI4307208.1"/>
    </source>
</evidence>
<keyword evidence="2" id="KW-1185">Reference proteome</keyword>
<name>A0ACB9LCN1_BAUVA</name>
<sequence length="283" mass="31736">MLDPERHQPANSFQLSNGIGNRNQGLERWEATNSGFWATKPAQNYRGVQFGTERKEMDESGICSPPLWTTSPPRSPQHRKNYYQNLSPESRTQAIARGQRELMEMVRNMPESSYELSLKDLVEQPRVDVLAQNTTEEKDLNQKNLYRREGSGRKIDNKAQGRRSGNIDSGGFYLKMVFPTSLWSKKKKKKNESLTCNSSKVSPRPSASDGSPKGVVDKEWWRKKGLSASVESDSGTSSINTGSSKRSGSSSSSSSSSRSNSRHEKRRGGCLAFIRKPKLLTQK</sequence>